<organism evidence="1 2">
    <name type="scientific">Ahrensia kielensis</name>
    <dbReference type="NCBI Taxonomy" id="76980"/>
    <lineage>
        <taxon>Bacteria</taxon>
        <taxon>Pseudomonadati</taxon>
        <taxon>Pseudomonadota</taxon>
        <taxon>Alphaproteobacteria</taxon>
        <taxon>Hyphomicrobiales</taxon>
        <taxon>Ahrensiaceae</taxon>
        <taxon>Ahrensia</taxon>
    </lineage>
</organism>
<dbReference type="Proteomes" id="UP001477870">
    <property type="component" value="Unassembled WGS sequence"/>
</dbReference>
<reference evidence="1 2" key="1">
    <citation type="submission" date="2024-03" db="EMBL/GenBank/DDBJ databases">
        <title>Community enrichment and isolation of bacterial strains for fucoidan degradation.</title>
        <authorList>
            <person name="Sichert A."/>
        </authorList>
    </citation>
    <scope>NUCLEOTIDE SEQUENCE [LARGE SCALE GENOMIC DNA]</scope>
    <source>
        <strain evidence="1 2">AS62</strain>
    </source>
</reference>
<evidence type="ECO:0000313" key="1">
    <source>
        <dbReference type="EMBL" id="MEM5500273.1"/>
    </source>
</evidence>
<name>A0ABU9T2C3_9HYPH</name>
<gene>
    <name evidence="1" type="ORF">WNY59_01580</name>
</gene>
<dbReference type="EMBL" id="JBBMQO010000001">
    <property type="protein sequence ID" value="MEM5500273.1"/>
    <property type="molecule type" value="Genomic_DNA"/>
</dbReference>
<protein>
    <submittedName>
        <fullName evidence="1">Uncharacterized protein</fullName>
    </submittedName>
</protein>
<keyword evidence="2" id="KW-1185">Reference proteome</keyword>
<proteinExistence type="predicted"/>
<comment type="caution">
    <text evidence="1">The sequence shown here is derived from an EMBL/GenBank/DDBJ whole genome shotgun (WGS) entry which is preliminary data.</text>
</comment>
<accession>A0ABU9T2C3</accession>
<evidence type="ECO:0000313" key="2">
    <source>
        <dbReference type="Proteomes" id="UP001477870"/>
    </source>
</evidence>
<dbReference type="RefSeq" id="WP_342846338.1">
    <property type="nucleotide sequence ID" value="NZ_JBBMQO010000001.1"/>
</dbReference>
<sequence length="69" mass="7845">MMKIQVFKTGQMVSLLHRDHLSPATPKLFRVENRLPDTAGASQYRIKNDEQNHERVELGSNLVVAENAN</sequence>